<evidence type="ECO:0000256" key="2">
    <source>
        <dbReference type="SAM" id="SignalP"/>
    </source>
</evidence>
<feature type="region of interest" description="Disordered" evidence="1">
    <location>
        <begin position="597"/>
        <end position="661"/>
    </location>
</feature>
<reference evidence="3" key="1">
    <citation type="submission" date="2020-02" db="EMBL/GenBank/DDBJ databases">
        <authorList>
            <person name="Meier V. D."/>
        </authorList>
    </citation>
    <scope>NUCLEOTIDE SEQUENCE</scope>
    <source>
        <strain evidence="3">AVDCRST_MAG30</strain>
    </source>
</reference>
<dbReference type="AlphaFoldDB" id="A0A6J4TUA2"/>
<feature type="compositionally biased region" description="Low complexity" evidence="1">
    <location>
        <begin position="628"/>
        <end position="639"/>
    </location>
</feature>
<protein>
    <recommendedName>
        <fullName evidence="4">Alkaline phosphatase</fullName>
    </recommendedName>
</protein>
<evidence type="ECO:0000256" key="1">
    <source>
        <dbReference type="SAM" id="MobiDB-lite"/>
    </source>
</evidence>
<evidence type="ECO:0008006" key="4">
    <source>
        <dbReference type="Google" id="ProtNLM"/>
    </source>
</evidence>
<dbReference type="EMBL" id="CADCVS010000516">
    <property type="protein sequence ID" value="CAA9532436.1"/>
    <property type="molecule type" value="Genomic_DNA"/>
</dbReference>
<accession>A0A6J4TUA2</accession>
<feature type="region of interest" description="Disordered" evidence="1">
    <location>
        <begin position="455"/>
        <end position="475"/>
    </location>
</feature>
<keyword evidence="2" id="KW-0732">Signal</keyword>
<feature type="signal peptide" evidence="2">
    <location>
        <begin position="1"/>
        <end position="15"/>
    </location>
</feature>
<sequence length="758" mass="79352">MLAAALLALAAPARAQSLPPVQADVERVGTLAPSGPFGSVTADQIGDVTVHGGHAYLASGRASACDRGGVFVADLSDPAAPRQVAFAPALPETVHDDAVDALALETAALRGDVLAVGNRPCGPGGEGGFDLYDVRDPAAPIVLARAVGDRSPEGSLTQDPTRRANAVGSVGLWRDGDRAYAVAADLEEGTDVDVFEVTNPGAPVQIADRDLAADFPQIVGRAARGGEVRHHGAVVKEIAGVQTMLLAYGDAGTVQLDVDDPAAPVLLADTEYAEADPETGRRPPDGNAHHAEFGHDDRWVLSADEDLRSHRIDFAITSGPDAGGSPADEYTFTRRIAALPGGRLNGPTVFGGYGCDADDDIPSRDSAGLRALAADEEAILVLELGPVDDPDAAYPSCQVDEKAQNALDKGYDGVLVANFHRGSAQADGLECGDGEPRDIVGVCSTHEAMHDLFGEDPRYGRPYEPGDPNEPDEGQLGEDVAVTATFDGWGYAHLFDRASGAEADTWALPEAVDARFAFGFGALSIHEIATDPQTALSYAAHRAGGFRVLRFGTGGIEQTGAYIAAAGSDAYGVEAFAAADGSRLIAVSDRDRGLDVLRYTGPGAVGPRPPEEEPTPTPTPSPTPTPTPTATADPAATPQPAAPTPVIRRAEKRDPRSVSLRVRRTKTRRSLTLASSGRLVPPQGVSTREACLGNVQVVVKADRRTVSSRPTSLRRDCTFAGRVTFRGRSRFRGSRITVRAVFGGNDLLRRARSPVRRG</sequence>
<organism evidence="3">
    <name type="scientific">uncultured Solirubrobacteraceae bacterium</name>
    <dbReference type="NCBI Taxonomy" id="1162706"/>
    <lineage>
        <taxon>Bacteria</taxon>
        <taxon>Bacillati</taxon>
        <taxon>Actinomycetota</taxon>
        <taxon>Thermoleophilia</taxon>
        <taxon>Solirubrobacterales</taxon>
        <taxon>Solirubrobacteraceae</taxon>
        <taxon>environmental samples</taxon>
    </lineage>
</organism>
<name>A0A6J4TUA2_9ACTN</name>
<proteinExistence type="predicted"/>
<gene>
    <name evidence="3" type="ORF">AVDCRST_MAG30-3917</name>
</gene>
<evidence type="ECO:0000313" key="3">
    <source>
        <dbReference type="EMBL" id="CAA9532436.1"/>
    </source>
</evidence>
<feature type="chain" id="PRO_5038426790" description="Alkaline phosphatase" evidence="2">
    <location>
        <begin position="16"/>
        <end position="758"/>
    </location>
</feature>
<feature type="compositionally biased region" description="Pro residues" evidence="1">
    <location>
        <begin position="615"/>
        <end position="627"/>
    </location>
</feature>